<dbReference type="Pfam" id="PF01138">
    <property type="entry name" value="RNase_PH"/>
    <property type="match status" value="1"/>
</dbReference>
<dbReference type="EMBL" id="CAKM01000232">
    <property type="protein sequence ID" value="CCJ30094.1"/>
    <property type="molecule type" value="Genomic_DNA"/>
</dbReference>
<evidence type="ECO:0000256" key="6">
    <source>
        <dbReference type="ARBA" id="ARBA00022835"/>
    </source>
</evidence>
<gene>
    <name evidence="11" type="ORF">PNEJI1_001787</name>
    <name evidence="10" type="ORF">PNEJI1_002218</name>
</gene>
<dbReference type="GO" id="GO:0034475">
    <property type="term" value="P:U4 snRNA 3'-end processing"/>
    <property type="evidence" value="ECO:0007669"/>
    <property type="project" value="TreeGrafter"/>
</dbReference>
<name>L0P6X4_PNEJI</name>
<dbReference type="GO" id="GO:0006364">
    <property type="term" value="P:rRNA processing"/>
    <property type="evidence" value="ECO:0007669"/>
    <property type="project" value="UniProtKB-KW"/>
</dbReference>
<feature type="domain" description="Exoribonuclease phosphorolytic" evidence="9">
    <location>
        <begin position="2"/>
        <end position="124"/>
    </location>
</feature>
<dbReference type="STRING" id="1209962.L0P6X4"/>
<dbReference type="GO" id="GO:0003723">
    <property type="term" value="F:RNA binding"/>
    <property type="evidence" value="ECO:0007669"/>
    <property type="project" value="UniProtKB-KW"/>
</dbReference>
<evidence type="ECO:0000256" key="8">
    <source>
        <dbReference type="ARBA" id="ARBA00023242"/>
    </source>
</evidence>
<comment type="subcellular location">
    <subcellularLocation>
        <location evidence="1">Cytoplasm</location>
    </subcellularLocation>
    <subcellularLocation>
        <location evidence="2">Nucleus</location>
        <location evidence="2">Nucleolus</location>
    </subcellularLocation>
</comment>
<evidence type="ECO:0000256" key="7">
    <source>
        <dbReference type="ARBA" id="ARBA00022884"/>
    </source>
</evidence>
<proteinExistence type="inferred from homology"/>
<dbReference type="GO" id="GO:0005730">
    <property type="term" value="C:nucleolus"/>
    <property type="evidence" value="ECO:0007669"/>
    <property type="project" value="UniProtKB-SubCell"/>
</dbReference>
<dbReference type="InterPro" id="IPR027408">
    <property type="entry name" value="PNPase/RNase_PH_dom_sf"/>
</dbReference>
<sequence>MKTGLITKADGSAYLEQERIKMVSAVYGPQQLKNAPFSSSASLVCEVKYAPFALKQKYGCNREIIEKDMSLHLEAAISPSIQLDILPKSVIHIYVFVLEADGELSTFAAAITCASAAIADANIECVDLVTGAAAIINKDNCVIMDPTDEDENDKIFSLVIGYMAVKDELTELWSFGLKLFNSTDQHESDDILSKCISMASDYRFVLNNVIMQKMEEQLNFFEGLCLFMKTSNVFILILKSWKIHFGKFTFMYFYINLNKLKNLRLLKIYLLYT</sequence>
<dbReference type="PANTHER" id="PTHR11953:SF2">
    <property type="entry name" value="EXOSOME COMPLEX COMPONENT MTR3"/>
    <property type="match status" value="1"/>
</dbReference>
<dbReference type="InterPro" id="IPR050080">
    <property type="entry name" value="RNase_PH"/>
</dbReference>
<dbReference type="GO" id="GO:0071028">
    <property type="term" value="P:nuclear mRNA surveillance"/>
    <property type="evidence" value="ECO:0007669"/>
    <property type="project" value="TreeGrafter"/>
</dbReference>
<dbReference type="FunCoup" id="L0P6X4">
    <property type="interactions" value="96"/>
</dbReference>
<dbReference type="AlphaFoldDB" id="L0P6X4"/>
<dbReference type="GO" id="GO:0000177">
    <property type="term" value="C:cytoplasmic exosome (RNase complex)"/>
    <property type="evidence" value="ECO:0007669"/>
    <property type="project" value="TreeGrafter"/>
</dbReference>
<dbReference type="PANTHER" id="PTHR11953">
    <property type="entry name" value="EXOSOME COMPLEX COMPONENT"/>
    <property type="match status" value="1"/>
</dbReference>
<evidence type="ECO:0000313" key="12">
    <source>
        <dbReference type="Proteomes" id="UP000010422"/>
    </source>
</evidence>
<dbReference type="SUPFAM" id="SSF55666">
    <property type="entry name" value="Ribonuclease PH domain 2-like"/>
    <property type="match status" value="1"/>
</dbReference>
<dbReference type="GO" id="GO:0071051">
    <property type="term" value="P:poly(A)-dependent snoRNA 3'-end processing"/>
    <property type="evidence" value="ECO:0007669"/>
    <property type="project" value="TreeGrafter"/>
</dbReference>
<dbReference type="Gene3D" id="3.30.230.70">
    <property type="entry name" value="GHMP Kinase, N-terminal domain"/>
    <property type="match status" value="1"/>
</dbReference>
<protein>
    <recommendedName>
        <fullName evidence="9">Exoribonuclease phosphorolytic domain-containing protein</fullName>
    </recommendedName>
</protein>
<accession>L0P6X4</accession>
<evidence type="ECO:0000259" key="9">
    <source>
        <dbReference type="Pfam" id="PF01138"/>
    </source>
</evidence>
<keyword evidence="8" id="KW-0539">Nucleus</keyword>
<comment type="similarity">
    <text evidence="3">Belongs to the RNase PH family.</text>
</comment>
<comment type="caution">
    <text evidence="10">The sequence shown here is derived from an EMBL/GenBank/DDBJ whole genome shotgun (WGS) entry which is preliminary data.</text>
</comment>
<keyword evidence="6" id="KW-0271">Exosome</keyword>
<evidence type="ECO:0000256" key="1">
    <source>
        <dbReference type="ARBA" id="ARBA00004496"/>
    </source>
</evidence>
<evidence type="ECO:0000256" key="5">
    <source>
        <dbReference type="ARBA" id="ARBA00022552"/>
    </source>
</evidence>
<keyword evidence="4" id="KW-0963">Cytoplasm</keyword>
<dbReference type="VEuPathDB" id="FungiDB:PNEJI1_002218"/>
<reference evidence="10 12" key="1">
    <citation type="journal article" date="2012" name="MBio">
        <title>De novo assembly of the Pneumocystis jirovecii genome from a single bronchoalveolar lavage fluid specimen from a patient.</title>
        <authorList>
            <person name="Cisse O.H."/>
            <person name="Pagni M."/>
            <person name="Hauser P.M."/>
        </authorList>
    </citation>
    <scope>NUCLEOTIDE SEQUENCE [LARGE SCALE GENOMIC DNA]</scope>
    <source>
        <strain evidence="10 12">SE8</strain>
    </source>
</reference>
<evidence type="ECO:0000313" key="11">
    <source>
        <dbReference type="EMBL" id="CCJ30094.1"/>
    </source>
</evidence>
<evidence type="ECO:0000256" key="3">
    <source>
        <dbReference type="ARBA" id="ARBA00006678"/>
    </source>
</evidence>
<dbReference type="SUPFAM" id="SSF54211">
    <property type="entry name" value="Ribosomal protein S5 domain 2-like"/>
    <property type="match status" value="1"/>
</dbReference>
<evidence type="ECO:0000256" key="2">
    <source>
        <dbReference type="ARBA" id="ARBA00004604"/>
    </source>
</evidence>
<keyword evidence="7" id="KW-0694">RNA-binding</keyword>
<dbReference type="GO" id="GO:0016075">
    <property type="term" value="P:rRNA catabolic process"/>
    <property type="evidence" value="ECO:0007669"/>
    <property type="project" value="TreeGrafter"/>
</dbReference>
<dbReference type="Proteomes" id="UP000010422">
    <property type="component" value="Unassembled WGS sequence"/>
</dbReference>
<dbReference type="InterPro" id="IPR001247">
    <property type="entry name" value="ExoRNase_PH_dom1"/>
</dbReference>
<dbReference type="EMBL" id="CAKM01000022">
    <property type="protein sequence ID" value="CCJ28166.1"/>
    <property type="molecule type" value="Genomic_DNA"/>
</dbReference>
<keyword evidence="5" id="KW-0698">rRNA processing</keyword>
<dbReference type="GO" id="GO:0000176">
    <property type="term" value="C:nuclear exosome (RNase complex)"/>
    <property type="evidence" value="ECO:0007669"/>
    <property type="project" value="UniProtKB-ARBA"/>
</dbReference>
<organism evidence="12">
    <name type="scientific">Pneumocystis jirovecii</name>
    <name type="common">Human pneumocystis pneumonia agent</name>
    <dbReference type="NCBI Taxonomy" id="42068"/>
    <lineage>
        <taxon>Eukaryota</taxon>
        <taxon>Fungi</taxon>
        <taxon>Dikarya</taxon>
        <taxon>Ascomycota</taxon>
        <taxon>Taphrinomycotina</taxon>
        <taxon>Pneumocystomycetes</taxon>
        <taxon>Pneumocystaceae</taxon>
        <taxon>Pneumocystis</taxon>
    </lineage>
</organism>
<dbReference type="InterPro" id="IPR020568">
    <property type="entry name" value="Ribosomal_Su5_D2-typ_SF"/>
</dbReference>
<dbReference type="InterPro" id="IPR036345">
    <property type="entry name" value="ExoRNase_PH_dom2_sf"/>
</dbReference>
<dbReference type="VEuPathDB" id="FungiDB:PNEJI1_001787"/>
<evidence type="ECO:0000256" key="4">
    <source>
        <dbReference type="ARBA" id="ARBA00022490"/>
    </source>
</evidence>
<evidence type="ECO:0000313" key="10">
    <source>
        <dbReference type="EMBL" id="CCJ28166.1"/>
    </source>
</evidence>